<dbReference type="EMBL" id="NBSK02000007">
    <property type="protein sequence ID" value="KAJ0195381.1"/>
    <property type="molecule type" value="Genomic_DNA"/>
</dbReference>
<dbReference type="PANTHER" id="PTHR45463">
    <property type="entry name" value="OS09G0392200 PROTEIN"/>
    <property type="match status" value="1"/>
</dbReference>
<dbReference type="InterPro" id="IPR005174">
    <property type="entry name" value="KIB1-4_b-propeller"/>
</dbReference>
<dbReference type="AlphaFoldDB" id="A0A9R1X187"/>
<reference evidence="4 5" key="1">
    <citation type="journal article" date="2017" name="Nat. Commun.">
        <title>Genome assembly with in vitro proximity ligation data and whole-genome triplication in lettuce.</title>
        <authorList>
            <person name="Reyes-Chin-Wo S."/>
            <person name="Wang Z."/>
            <person name="Yang X."/>
            <person name="Kozik A."/>
            <person name="Arikit S."/>
            <person name="Song C."/>
            <person name="Xia L."/>
            <person name="Froenicke L."/>
            <person name="Lavelle D.O."/>
            <person name="Truco M.J."/>
            <person name="Xia R."/>
            <person name="Zhu S."/>
            <person name="Xu C."/>
            <person name="Xu H."/>
            <person name="Xu X."/>
            <person name="Cox K."/>
            <person name="Korf I."/>
            <person name="Meyers B.C."/>
            <person name="Michelmore R.W."/>
        </authorList>
    </citation>
    <scope>NUCLEOTIDE SEQUENCE [LARGE SCALE GENOMIC DNA]</scope>
    <source>
        <strain evidence="5">cv. Salinas</strain>
        <tissue evidence="4">Seedlings</tissue>
    </source>
</reference>
<comment type="caution">
    <text evidence="4">The sequence shown here is derived from an EMBL/GenBank/DDBJ whole genome shotgun (WGS) entry which is preliminary data.</text>
</comment>
<evidence type="ECO:0000259" key="2">
    <source>
        <dbReference type="Pfam" id="PF00646"/>
    </source>
</evidence>
<dbReference type="Pfam" id="PF03478">
    <property type="entry name" value="Beta-prop_KIB1-4"/>
    <property type="match status" value="1"/>
</dbReference>
<feature type="domain" description="KIB1-4 beta-propeller" evidence="3">
    <location>
        <begin position="110"/>
        <end position="310"/>
    </location>
</feature>
<organism evidence="4 5">
    <name type="scientific">Lactuca sativa</name>
    <name type="common">Garden lettuce</name>
    <dbReference type="NCBI Taxonomy" id="4236"/>
    <lineage>
        <taxon>Eukaryota</taxon>
        <taxon>Viridiplantae</taxon>
        <taxon>Streptophyta</taxon>
        <taxon>Embryophyta</taxon>
        <taxon>Tracheophyta</taxon>
        <taxon>Spermatophyta</taxon>
        <taxon>Magnoliopsida</taxon>
        <taxon>eudicotyledons</taxon>
        <taxon>Gunneridae</taxon>
        <taxon>Pentapetalae</taxon>
        <taxon>asterids</taxon>
        <taxon>campanulids</taxon>
        <taxon>Asterales</taxon>
        <taxon>Asteraceae</taxon>
        <taxon>Cichorioideae</taxon>
        <taxon>Cichorieae</taxon>
        <taxon>Lactucinae</taxon>
        <taxon>Lactuca</taxon>
    </lineage>
</organism>
<evidence type="ECO:0000256" key="1">
    <source>
        <dbReference type="SAM" id="MobiDB-lite"/>
    </source>
</evidence>
<keyword evidence="5" id="KW-1185">Reference proteome</keyword>
<proteinExistence type="predicted"/>
<accession>A0A9R1X187</accession>
<feature type="region of interest" description="Disordered" evidence="1">
    <location>
        <begin position="1"/>
        <end position="28"/>
    </location>
</feature>
<dbReference type="PANTHER" id="PTHR45463:SF8">
    <property type="entry name" value="OS09G0392200 PROTEIN"/>
    <property type="match status" value="1"/>
</dbReference>
<evidence type="ECO:0000313" key="5">
    <source>
        <dbReference type="Proteomes" id="UP000235145"/>
    </source>
</evidence>
<dbReference type="Proteomes" id="UP000235145">
    <property type="component" value="Unassembled WGS sequence"/>
</dbReference>
<dbReference type="InterPro" id="IPR001810">
    <property type="entry name" value="F-box_dom"/>
</dbReference>
<dbReference type="SUPFAM" id="SSF81383">
    <property type="entry name" value="F-box domain"/>
    <property type="match status" value="1"/>
</dbReference>
<evidence type="ECO:0008006" key="6">
    <source>
        <dbReference type="Google" id="ProtNLM"/>
    </source>
</evidence>
<dbReference type="InterPro" id="IPR036047">
    <property type="entry name" value="F-box-like_dom_sf"/>
</dbReference>
<gene>
    <name evidence="4" type="ORF">LSAT_V11C700358920</name>
</gene>
<sequence length="348" mass="41086">MSMTRNQNHDDDDDDDMSSSSSSRKWPKNLDNGSVVPWSDVNHDVLFLIMMKLGFVDFFAFSGVCKSWRLFALSNNNIFMTSKPPMKICISSEVNENEWCSFEDFEGRKLKTILPRFAGRICIGSTCGYLVLFGRKTRDFWLVNPITRQELHFPYYPLYVAARIKRMRTILVFSASTSEWVFLVLNRKISFSIVGKRGWNHVSSTLLDIFDLHVFKGKIYIPYTSVVVYRKWALLETKNIPIRYPFQAELVSSGENLYAIYYSNPRKIMEMDFGKMKWVSPEKTIGDYVVFLSWVKSSAAIRSESWVGLQRHYKNYDYFLQTQHKSYDYFLDTEYTFYVKRMWYFPHD</sequence>
<evidence type="ECO:0000259" key="3">
    <source>
        <dbReference type="Pfam" id="PF03478"/>
    </source>
</evidence>
<dbReference type="Gene3D" id="1.20.1280.50">
    <property type="match status" value="1"/>
</dbReference>
<dbReference type="Pfam" id="PF00646">
    <property type="entry name" value="F-box"/>
    <property type="match status" value="1"/>
</dbReference>
<evidence type="ECO:0000313" key="4">
    <source>
        <dbReference type="EMBL" id="KAJ0195381.1"/>
    </source>
</evidence>
<feature type="domain" description="F-box" evidence="2">
    <location>
        <begin position="38"/>
        <end position="77"/>
    </location>
</feature>
<name>A0A9R1X187_LACSA</name>
<protein>
    <recommendedName>
        <fullName evidence="6">F-box domain-containing protein</fullName>
    </recommendedName>
</protein>